<comment type="caution">
    <text evidence="1">The sequence shown here is derived from an EMBL/GenBank/DDBJ whole genome shotgun (WGS) entry which is preliminary data.</text>
</comment>
<accession>A0ABW6C1L0</accession>
<gene>
    <name evidence="1" type="ORF">ACFS7Z_22560</name>
</gene>
<evidence type="ECO:0000313" key="1">
    <source>
        <dbReference type="EMBL" id="MFD3003163.1"/>
    </source>
</evidence>
<evidence type="ECO:0000313" key="2">
    <source>
        <dbReference type="Proteomes" id="UP001597641"/>
    </source>
</evidence>
<name>A0ABW6C1L0_9BACT</name>
<dbReference type="Proteomes" id="UP001597641">
    <property type="component" value="Unassembled WGS sequence"/>
</dbReference>
<dbReference type="EMBL" id="JBHUOX010000025">
    <property type="protein sequence ID" value="MFD3003163.1"/>
    <property type="molecule type" value="Genomic_DNA"/>
</dbReference>
<proteinExistence type="predicted"/>
<keyword evidence="2" id="KW-1185">Reference proteome</keyword>
<protein>
    <submittedName>
        <fullName evidence="1">Uncharacterized protein</fullName>
    </submittedName>
</protein>
<organism evidence="1 2">
    <name type="scientific">Pontibacter toksunensis</name>
    <dbReference type="NCBI Taxonomy" id="1332631"/>
    <lineage>
        <taxon>Bacteria</taxon>
        <taxon>Pseudomonadati</taxon>
        <taxon>Bacteroidota</taxon>
        <taxon>Cytophagia</taxon>
        <taxon>Cytophagales</taxon>
        <taxon>Hymenobacteraceae</taxon>
        <taxon>Pontibacter</taxon>
    </lineage>
</organism>
<reference evidence="2" key="1">
    <citation type="journal article" date="2019" name="Int. J. Syst. Evol. Microbiol.">
        <title>The Global Catalogue of Microorganisms (GCM) 10K type strain sequencing project: providing services to taxonomists for standard genome sequencing and annotation.</title>
        <authorList>
            <consortium name="The Broad Institute Genomics Platform"/>
            <consortium name="The Broad Institute Genome Sequencing Center for Infectious Disease"/>
            <person name="Wu L."/>
            <person name="Ma J."/>
        </authorList>
    </citation>
    <scope>NUCLEOTIDE SEQUENCE [LARGE SCALE GENOMIC DNA]</scope>
    <source>
        <strain evidence="2">KCTC 23984</strain>
    </source>
</reference>
<dbReference type="RefSeq" id="WP_377490003.1">
    <property type="nucleotide sequence ID" value="NZ_JBHUOX010000025.1"/>
</dbReference>
<sequence>MHDIDRTLRENEFADEQEFDLELQDGYAQEYNDETDQQFDFNLESAIDQGFQNEFEMEFMYADQGELSDSLEMELASDLLAVSNEQELDLFLGKLVRRAGRAVGKFARSSAGRAIGGVLKSIAKKALPIAGTALGTFVGGPLGGAVGGKLGSLATNLFELELEGLSPEDQEFEVSKAYVRFANNALRQGAALSRKNPGIPPRQLVSTAIKKSASVYAPGLLPSSGRQSSSYPIRARKGTWVRKGKTIVLYDF</sequence>